<keyword evidence="2" id="KW-0472">Membrane</keyword>
<dbReference type="EMBL" id="WTPX01000216">
    <property type="protein sequence ID" value="NNJ27848.1"/>
    <property type="molecule type" value="Genomic_DNA"/>
</dbReference>
<evidence type="ECO:0000313" key="3">
    <source>
        <dbReference type="EMBL" id="NNJ27848.1"/>
    </source>
</evidence>
<evidence type="ECO:0000256" key="2">
    <source>
        <dbReference type="SAM" id="Phobius"/>
    </source>
</evidence>
<proteinExistence type="predicted"/>
<comment type="caution">
    <text evidence="3">The sequence shown here is derived from an EMBL/GenBank/DDBJ whole genome shotgun (WGS) entry which is preliminary data.</text>
</comment>
<keyword evidence="2" id="KW-1133">Transmembrane helix</keyword>
<organism evidence="3 4">
    <name type="scientific">Alienimonas chondri</name>
    <dbReference type="NCBI Taxonomy" id="2681879"/>
    <lineage>
        <taxon>Bacteria</taxon>
        <taxon>Pseudomonadati</taxon>
        <taxon>Planctomycetota</taxon>
        <taxon>Planctomycetia</taxon>
        <taxon>Planctomycetales</taxon>
        <taxon>Planctomycetaceae</taxon>
        <taxon>Alienimonas</taxon>
    </lineage>
</organism>
<feature type="region of interest" description="Disordered" evidence="1">
    <location>
        <begin position="1"/>
        <end position="52"/>
    </location>
</feature>
<accession>A0ABX1VL76</accession>
<dbReference type="RefSeq" id="WP_171189755.1">
    <property type="nucleotide sequence ID" value="NZ_WTPX01000216.1"/>
</dbReference>
<evidence type="ECO:0000313" key="4">
    <source>
        <dbReference type="Proteomes" id="UP000609651"/>
    </source>
</evidence>
<feature type="compositionally biased region" description="Basic and acidic residues" evidence="1">
    <location>
        <begin position="7"/>
        <end position="30"/>
    </location>
</feature>
<gene>
    <name evidence="3" type="ORF">LzC2_39580</name>
</gene>
<reference evidence="3 4" key="1">
    <citation type="journal article" date="2020" name="Syst. Appl. Microbiol.">
        <title>Alienimonas chondri sp. nov., a novel planctomycete isolated from the biofilm of the red alga Chondrus crispus.</title>
        <authorList>
            <person name="Vitorino I."/>
            <person name="Albuquerque L."/>
            <person name="Wiegand S."/>
            <person name="Kallscheuer N."/>
            <person name="da Costa M.S."/>
            <person name="Lobo-da-Cunha A."/>
            <person name="Jogler C."/>
            <person name="Lage O.M."/>
        </authorList>
    </citation>
    <scope>NUCLEOTIDE SEQUENCE [LARGE SCALE GENOMIC DNA]</scope>
    <source>
        <strain evidence="3 4">LzC2</strain>
    </source>
</reference>
<evidence type="ECO:0000256" key="1">
    <source>
        <dbReference type="SAM" id="MobiDB-lite"/>
    </source>
</evidence>
<feature type="transmembrane region" description="Helical" evidence="2">
    <location>
        <begin position="62"/>
        <end position="88"/>
    </location>
</feature>
<keyword evidence="2" id="KW-0812">Transmembrane</keyword>
<dbReference type="Proteomes" id="UP000609651">
    <property type="component" value="Unassembled WGS sequence"/>
</dbReference>
<sequence length="473" mass="51717">MSAGTPPHDREFDDREFDERPFADCPRDDAFDADDEFLSADDYQPAPDADVSRSGRRRIGAVGVIAITLAAVCAVGGIVLILAVGIYLSADGPGRKAMISREALSSPPGRLPTVDEEQAWELGEEIVKRLNEGDRLALADLVDSEGLIGLAAFDLELSESHRRVLLQEAYETRDRVLVPLLQVLENGGDVRFLSVAKREGTHAALFRVLSAEGGLSYMAFFPTKDGRIADAYIFDTGQRVSAGLRSRIGVGTPGDPEVQAALLQLPEMVEAIEKGDPEQALAIYAGMPKVVQDLQTVQCYRVTAASLSDDEDRYRQVLADFDARFPKDPSLDLMKIDYYVDEPEKMIAVLERLDRAVDGDPHLRGLLAEYLPLVDRNDDALEQGWLAVEEEPDLWQARVGLLSGLAATGDFEGAVGVLLGLRWDFDYVLSEEELKGYLPRGDELIASDAYHAVRWDDVELGAAGPASPEETSP</sequence>
<name>A0ABX1VL76_9PLAN</name>
<protein>
    <submittedName>
        <fullName evidence="3">Uncharacterized protein</fullName>
    </submittedName>
</protein>
<keyword evidence="4" id="KW-1185">Reference proteome</keyword>